<comment type="caution">
    <text evidence="1">The sequence shown here is derived from an EMBL/GenBank/DDBJ whole genome shotgun (WGS) entry which is preliminary data.</text>
</comment>
<name>A0AAW5YTT1_9LACO</name>
<protein>
    <submittedName>
        <fullName evidence="1">Uncharacterized protein</fullName>
    </submittedName>
</protein>
<proteinExistence type="predicted"/>
<evidence type="ECO:0000313" key="1">
    <source>
        <dbReference type="EMBL" id="MDA3767526.1"/>
    </source>
</evidence>
<dbReference type="AlphaFoldDB" id="A0AAW5YTT1"/>
<dbReference type="EMBL" id="JAQIEY010000007">
    <property type="protein sequence ID" value="MDA3767526.1"/>
    <property type="molecule type" value="Genomic_DNA"/>
</dbReference>
<reference evidence="1" key="1">
    <citation type="submission" date="2023-01" db="EMBL/GenBank/DDBJ databases">
        <title>Sequencing of the bacterial strains from artisanal fermented milk Matsoni.</title>
        <authorList>
            <person name="Rozman V."/>
            <person name="Accetto T."/>
            <person name="Bogovic Matijasic B."/>
        </authorList>
    </citation>
    <scope>NUCLEOTIDE SEQUENCE</scope>
    <source>
        <strain evidence="1">Lbl333</strain>
    </source>
</reference>
<organism evidence="1 2">
    <name type="scientific">Lactobacillus delbrueckii</name>
    <dbReference type="NCBI Taxonomy" id="1584"/>
    <lineage>
        <taxon>Bacteria</taxon>
        <taxon>Bacillati</taxon>
        <taxon>Bacillota</taxon>
        <taxon>Bacilli</taxon>
        <taxon>Lactobacillales</taxon>
        <taxon>Lactobacillaceae</taxon>
        <taxon>Lactobacillus</taxon>
    </lineage>
</organism>
<accession>A0AAW5YTT1</accession>
<evidence type="ECO:0000313" key="2">
    <source>
        <dbReference type="Proteomes" id="UP001210502"/>
    </source>
</evidence>
<gene>
    <name evidence="1" type="ORF">PF586_03360</name>
</gene>
<dbReference type="RefSeq" id="WP_271024315.1">
    <property type="nucleotide sequence ID" value="NZ_JAQIEY010000007.1"/>
</dbReference>
<sequence>MKDNQSDEEFLWEKRERRKQTRAELLARIHAAEERYGGKVPAGSEEMKDIQAFTRSMIPSPFNGEELYKRKNLDAVYVRLIDDIIIKKSRAGYEKKRIAKMLNVSTDWVKDTLKKANDAGRGYFSWLAKREGEEIYSTSLDGLKKYFEYYHHGDLMRESDKGYKWLPEGWQLAKGKYYYWQLPSGAEYIRNGKLKRKD</sequence>
<dbReference type="Proteomes" id="UP001210502">
    <property type="component" value="Unassembled WGS sequence"/>
</dbReference>